<feature type="transmembrane region" description="Helical" evidence="1">
    <location>
        <begin position="211"/>
        <end position="232"/>
    </location>
</feature>
<feature type="transmembrane region" description="Helical" evidence="1">
    <location>
        <begin position="420"/>
        <end position="442"/>
    </location>
</feature>
<gene>
    <name evidence="2" type="ORF">FNJ47_36740</name>
</gene>
<keyword evidence="3" id="KW-1185">Reference proteome</keyword>
<dbReference type="EMBL" id="VKHP01000223">
    <property type="protein sequence ID" value="NEV01199.1"/>
    <property type="molecule type" value="Genomic_DNA"/>
</dbReference>
<sequence>MSLSNLPTSRSTCPRCDARYVTAGTGIGSSSTSPDAATASLLQSMCRDTRAERAWRSIRRGIAVVAISTEQPFTIAKIPVGSWSFAIRVWLATILALFVSFWLQLEAPTTAALTVAILAEPTRGQALDKAAFRLLATVVGLTASIAITGLFSQARDLILAAFAVWIGLCVFAAKLLDGYRAYAAVLSGYTVALVATQQIDTPKHVFESSMARGAAIAVGVLSIAVVNTLAFAPDRHPQLVAQLAAIHRRVRDFARAAFRGEPGNPTTFATLLQDIVTLRPETASVVFESSSGPIVSAAARSVAVGLIAELQAARVLNNDGAHGRDVESKAVAQNELLRRDEQVRADLLALRSVRWPSRLWRAPLYRSYRIAAASGIRATLWLAIASILYVWAGWPAASASMSFVVLIAGLGATTPNPRGFTAIALVGTPIAAVLTGILEFIILNGADAFPLLAIGLAPFIVGAALLMTSKNLLWSALGRVNLLSIPALLAPSNPQTYNPETFLFTSLFLGAAAALLLAAQTLIPPVSDDQRRMRLLVEARNELRDRVHRNGESPEEATFRDASRIGQFLAAGGAQDSRALAEMLSCFDQAAMLRLCDAMLTRFADGPLAGRAREAIVERDTVTPQAIADRLREATSQKDAIEAEAAACLILTGNTVDRGNGTGSAGETV</sequence>
<feature type="transmembrane region" description="Helical" evidence="1">
    <location>
        <begin position="502"/>
        <end position="523"/>
    </location>
</feature>
<evidence type="ECO:0000313" key="2">
    <source>
        <dbReference type="EMBL" id="NEV01199.1"/>
    </source>
</evidence>
<feature type="transmembrane region" description="Helical" evidence="1">
    <location>
        <begin position="130"/>
        <end position="151"/>
    </location>
</feature>
<organism evidence="2 3">
    <name type="scientific">Bradyrhizobium uaiense</name>
    <dbReference type="NCBI Taxonomy" id="2594946"/>
    <lineage>
        <taxon>Bacteria</taxon>
        <taxon>Pseudomonadati</taxon>
        <taxon>Pseudomonadota</taxon>
        <taxon>Alphaproteobacteria</taxon>
        <taxon>Hyphomicrobiales</taxon>
        <taxon>Nitrobacteraceae</taxon>
        <taxon>Bradyrhizobium</taxon>
    </lineage>
</organism>
<evidence type="ECO:0000256" key="1">
    <source>
        <dbReference type="SAM" id="Phobius"/>
    </source>
</evidence>
<feature type="transmembrane region" description="Helical" evidence="1">
    <location>
        <begin position="157"/>
        <end position="176"/>
    </location>
</feature>
<keyword evidence="1" id="KW-0472">Membrane</keyword>
<dbReference type="AlphaFoldDB" id="A0A6P1BS89"/>
<dbReference type="InterPro" id="IPR006726">
    <property type="entry name" value="PHBA_efflux_AaeB/fusaric-R"/>
</dbReference>
<feature type="transmembrane region" description="Helical" evidence="1">
    <location>
        <begin position="396"/>
        <end position="413"/>
    </location>
</feature>
<feature type="transmembrane region" description="Helical" evidence="1">
    <location>
        <begin position="448"/>
        <end position="467"/>
    </location>
</feature>
<keyword evidence="1" id="KW-0812">Transmembrane</keyword>
<dbReference type="GO" id="GO:0022857">
    <property type="term" value="F:transmembrane transporter activity"/>
    <property type="evidence" value="ECO:0007669"/>
    <property type="project" value="InterPro"/>
</dbReference>
<feature type="transmembrane region" description="Helical" evidence="1">
    <location>
        <begin position="89"/>
        <end position="118"/>
    </location>
</feature>
<dbReference type="Proteomes" id="UP000468531">
    <property type="component" value="Unassembled WGS sequence"/>
</dbReference>
<proteinExistence type="predicted"/>
<reference evidence="2 3" key="1">
    <citation type="journal article" date="2020" name="Arch. Microbiol.">
        <title>Bradyrhizobium uaiense sp. nov., a new highly efficient cowpea symbiont.</title>
        <authorList>
            <person name="Cabral Michel D."/>
            <person name="Azarias Guimaraes A."/>
            <person name="Martins da Costa E."/>
            <person name="Soares de Carvalho T."/>
            <person name="Balsanelli E."/>
            <person name="Willems A."/>
            <person name="Maltempi de Souza E."/>
            <person name="de Souza Moreira F.M."/>
        </authorList>
    </citation>
    <scope>NUCLEOTIDE SEQUENCE [LARGE SCALE GENOMIC DNA]</scope>
    <source>
        <strain evidence="2 3">UFLA 03-164</strain>
    </source>
</reference>
<protein>
    <submittedName>
        <fullName evidence="2">FUSC family protein</fullName>
    </submittedName>
</protein>
<evidence type="ECO:0000313" key="3">
    <source>
        <dbReference type="Proteomes" id="UP000468531"/>
    </source>
</evidence>
<name>A0A6P1BS89_9BRAD</name>
<dbReference type="GO" id="GO:0005886">
    <property type="term" value="C:plasma membrane"/>
    <property type="evidence" value="ECO:0007669"/>
    <property type="project" value="InterPro"/>
</dbReference>
<comment type="caution">
    <text evidence="2">The sequence shown here is derived from an EMBL/GenBank/DDBJ whole genome shotgun (WGS) entry which is preliminary data.</text>
</comment>
<keyword evidence="1" id="KW-1133">Transmembrane helix</keyword>
<accession>A0A6P1BS89</accession>
<dbReference type="Pfam" id="PF04632">
    <property type="entry name" value="FUSC"/>
    <property type="match status" value="1"/>
</dbReference>